<proteinExistence type="predicted"/>
<dbReference type="EMBL" id="MSFL01000026">
    <property type="protein sequence ID" value="PWY72345.1"/>
    <property type="molecule type" value="Genomic_DNA"/>
</dbReference>
<evidence type="ECO:0008006" key="4">
    <source>
        <dbReference type="Google" id="ProtNLM"/>
    </source>
</evidence>
<organism evidence="2 3">
    <name type="scientific">Aspergillus heteromorphus CBS 117.55</name>
    <dbReference type="NCBI Taxonomy" id="1448321"/>
    <lineage>
        <taxon>Eukaryota</taxon>
        <taxon>Fungi</taxon>
        <taxon>Dikarya</taxon>
        <taxon>Ascomycota</taxon>
        <taxon>Pezizomycotina</taxon>
        <taxon>Eurotiomycetes</taxon>
        <taxon>Eurotiomycetidae</taxon>
        <taxon>Eurotiales</taxon>
        <taxon>Aspergillaceae</taxon>
        <taxon>Aspergillus</taxon>
        <taxon>Aspergillus subgen. Circumdati</taxon>
    </lineage>
</organism>
<accession>A0A317VEK7</accession>
<feature type="signal peptide" evidence="1">
    <location>
        <begin position="1"/>
        <end position="23"/>
    </location>
</feature>
<dbReference type="Proteomes" id="UP000247233">
    <property type="component" value="Unassembled WGS sequence"/>
</dbReference>
<feature type="chain" id="PRO_5016429105" description="Secreted protein" evidence="1">
    <location>
        <begin position="24"/>
        <end position="89"/>
    </location>
</feature>
<evidence type="ECO:0000313" key="3">
    <source>
        <dbReference type="Proteomes" id="UP000247233"/>
    </source>
</evidence>
<comment type="caution">
    <text evidence="2">The sequence shown here is derived from an EMBL/GenBank/DDBJ whole genome shotgun (WGS) entry which is preliminary data.</text>
</comment>
<evidence type="ECO:0000256" key="1">
    <source>
        <dbReference type="SAM" id="SignalP"/>
    </source>
</evidence>
<keyword evidence="3" id="KW-1185">Reference proteome</keyword>
<dbReference type="AlphaFoldDB" id="A0A317VEK7"/>
<reference evidence="2 3" key="1">
    <citation type="submission" date="2016-12" db="EMBL/GenBank/DDBJ databases">
        <title>The genomes of Aspergillus section Nigri reveals drivers in fungal speciation.</title>
        <authorList>
            <consortium name="DOE Joint Genome Institute"/>
            <person name="Vesth T.C."/>
            <person name="Nybo J."/>
            <person name="Theobald S."/>
            <person name="Brandl J."/>
            <person name="Frisvad J.C."/>
            <person name="Nielsen K.F."/>
            <person name="Lyhne E.K."/>
            <person name="Kogle M.E."/>
            <person name="Kuo A."/>
            <person name="Riley R."/>
            <person name="Clum A."/>
            <person name="Nolan M."/>
            <person name="Lipzen A."/>
            <person name="Salamov A."/>
            <person name="Henrissat B."/>
            <person name="Wiebenga A."/>
            <person name="De Vries R.P."/>
            <person name="Grigoriev I.V."/>
            <person name="Mortensen U.H."/>
            <person name="Andersen M.R."/>
            <person name="Baker S.E."/>
        </authorList>
    </citation>
    <scope>NUCLEOTIDE SEQUENCE [LARGE SCALE GENOMIC DNA]</scope>
    <source>
        <strain evidence="2 3">CBS 117.55</strain>
    </source>
</reference>
<name>A0A317VEK7_9EURO</name>
<gene>
    <name evidence="2" type="ORF">BO70DRAFT_364871</name>
</gene>
<evidence type="ECO:0000313" key="2">
    <source>
        <dbReference type="EMBL" id="PWY72345.1"/>
    </source>
</evidence>
<protein>
    <recommendedName>
        <fullName evidence="4">Secreted protein</fullName>
    </recommendedName>
</protein>
<dbReference type="GeneID" id="37066161"/>
<dbReference type="VEuPathDB" id="FungiDB:BO70DRAFT_364871"/>
<keyword evidence="1" id="KW-0732">Signal</keyword>
<sequence length="89" mass="9976">MSILLYLVVMRVHLLHQARVTSSSYVGQRRVHVSHFGIHRYNRLGGTNELSISRPNKSPEPLLIACDVAAQLLLHTAHSGNWIVKSILP</sequence>
<dbReference type="RefSeq" id="XP_025396447.1">
    <property type="nucleotide sequence ID" value="XM_025543924.1"/>
</dbReference>